<proteinExistence type="inferred from homology"/>
<dbReference type="InterPro" id="IPR035595">
    <property type="entry name" value="UDP_glycos_trans_CS"/>
</dbReference>
<dbReference type="Proteomes" id="UP001497480">
    <property type="component" value="Unassembled WGS sequence"/>
</dbReference>
<evidence type="ECO:0000313" key="6">
    <source>
        <dbReference type="EMBL" id="CAL0333302.1"/>
    </source>
</evidence>
<organism evidence="6 7">
    <name type="scientific">Lupinus luteus</name>
    <name type="common">European yellow lupine</name>
    <dbReference type="NCBI Taxonomy" id="3873"/>
    <lineage>
        <taxon>Eukaryota</taxon>
        <taxon>Viridiplantae</taxon>
        <taxon>Streptophyta</taxon>
        <taxon>Embryophyta</taxon>
        <taxon>Tracheophyta</taxon>
        <taxon>Spermatophyta</taxon>
        <taxon>Magnoliopsida</taxon>
        <taxon>eudicotyledons</taxon>
        <taxon>Gunneridae</taxon>
        <taxon>Pentapetalae</taxon>
        <taxon>rosids</taxon>
        <taxon>fabids</taxon>
        <taxon>Fabales</taxon>
        <taxon>Fabaceae</taxon>
        <taxon>Papilionoideae</taxon>
        <taxon>50 kb inversion clade</taxon>
        <taxon>genistoids sensu lato</taxon>
        <taxon>core genistoids</taxon>
        <taxon>Genisteae</taxon>
        <taxon>Lupinus</taxon>
    </lineage>
</organism>
<evidence type="ECO:0000256" key="1">
    <source>
        <dbReference type="ARBA" id="ARBA00009995"/>
    </source>
</evidence>
<evidence type="ECO:0000256" key="2">
    <source>
        <dbReference type="ARBA" id="ARBA00022676"/>
    </source>
</evidence>
<dbReference type="GO" id="GO:0035251">
    <property type="term" value="F:UDP-glucosyltransferase activity"/>
    <property type="evidence" value="ECO:0007669"/>
    <property type="project" value="InterPro"/>
</dbReference>
<dbReference type="AlphaFoldDB" id="A0AAV1YGY7"/>
<dbReference type="InterPro" id="IPR050481">
    <property type="entry name" value="UDP-glycosyltransf_plant"/>
</dbReference>
<name>A0AAV1YGY7_LUPLU</name>
<accession>A0AAV1YGY7</accession>
<dbReference type="CDD" id="cd03784">
    <property type="entry name" value="GT1_Gtf-like"/>
    <property type="match status" value="1"/>
</dbReference>
<keyword evidence="7" id="KW-1185">Reference proteome</keyword>
<sequence>MITLFISEKVVKTFILIIMKDTIVLYSAIGRGHIFSVVELGKLILTHNPSFSITILIPTPPNTATVDTTTFGCDSSITFRHITISPPPSGTSPFHLVRYGNHNLHQVLQSISKTTKIKAVVLDFMNYTANEVTTTLDIPTFYYYTSGAASLSVLLYYKTIIESKKREQCNYIEIPGFPRILKEELPSYPEELENIFLDLVATMSECNGIIINTFNALEGKTIKALQEGSCFPDESNPAPIFCIGPVMSLPGGEKDENGCLSWLESQPSQSVVLLSFGSLGRFSKTQLTEIAIGLEKSEQRFLWVVRSESDEDSLEDLLPEGFLDRTKEKGMVVRNWAPQVKVLSHDSVGGFVTHCGWNSVLEAIGEGVPMVAWPLYAEQHLNKIALVKEMKIVLALKETENGIVSATELGDRVKELMDSEKGREIRERVLKMKESSVEARSEGGSSYVELNRLIQLWKEKDHLSLLSPNTPLLSNFSG</sequence>
<dbReference type="InterPro" id="IPR002213">
    <property type="entry name" value="UDP_glucos_trans"/>
</dbReference>
<gene>
    <name evidence="6" type="ORF">LLUT_LOCUS34362</name>
</gene>
<dbReference type="EMBL" id="CAXHTB010000025">
    <property type="protein sequence ID" value="CAL0333302.1"/>
    <property type="molecule type" value="Genomic_DNA"/>
</dbReference>
<evidence type="ECO:0000256" key="4">
    <source>
        <dbReference type="RuleBase" id="RU003718"/>
    </source>
</evidence>
<keyword evidence="3 4" id="KW-0808">Transferase</keyword>
<evidence type="ECO:0000256" key="3">
    <source>
        <dbReference type="ARBA" id="ARBA00022679"/>
    </source>
</evidence>
<evidence type="ECO:0000313" key="7">
    <source>
        <dbReference type="Proteomes" id="UP001497480"/>
    </source>
</evidence>
<dbReference type="PANTHER" id="PTHR48048:SF33">
    <property type="entry name" value="ISOFLAVONE 7-O-GLUCOSYLTRANSFERASE 1"/>
    <property type="match status" value="1"/>
</dbReference>
<evidence type="ECO:0000256" key="5">
    <source>
        <dbReference type="RuleBase" id="RU362057"/>
    </source>
</evidence>
<dbReference type="PANTHER" id="PTHR48048">
    <property type="entry name" value="GLYCOSYLTRANSFERASE"/>
    <property type="match status" value="1"/>
</dbReference>
<dbReference type="Gene3D" id="3.40.50.2000">
    <property type="entry name" value="Glycogen Phosphorylase B"/>
    <property type="match status" value="2"/>
</dbReference>
<reference evidence="6 7" key="1">
    <citation type="submission" date="2024-03" db="EMBL/GenBank/DDBJ databases">
        <authorList>
            <person name="Martinez-Hernandez J."/>
        </authorList>
    </citation>
    <scope>NUCLEOTIDE SEQUENCE [LARGE SCALE GENOMIC DNA]</scope>
</reference>
<comment type="caution">
    <text evidence="6">The sequence shown here is derived from an EMBL/GenBank/DDBJ whole genome shotgun (WGS) entry which is preliminary data.</text>
</comment>
<dbReference type="FunFam" id="3.40.50.2000:FF:000020">
    <property type="entry name" value="Glycosyltransferase"/>
    <property type="match status" value="1"/>
</dbReference>
<protein>
    <recommendedName>
        <fullName evidence="5">Glycosyltransferase</fullName>
        <ecNumber evidence="5">2.4.1.-</ecNumber>
    </recommendedName>
</protein>
<dbReference type="PROSITE" id="PS00375">
    <property type="entry name" value="UDPGT"/>
    <property type="match status" value="1"/>
</dbReference>
<comment type="similarity">
    <text evidence="1 4">Belongs to the UDP-glycosyltransferase family.</text>
</comment>
<dbReference type="EC" id="2.4.1.-" evidence="5"/>
<dbReference type="SUPFAM" id="SSF53756">
    <property type="entry name" value="UDP-Glycosyltransferase/glycogen phosphorylase"/>
    <property type="match status" value="1"/>
</dbReference>
<keyword evidence="2 4" id="KW-0328">Glycosyltransferase</keyword>
<dbReference type="Pfam" id="PF00201">
    <property type="entry name" value="UDPGT"/>
    <property type="match status" value="1"/>
</dbReference>